<keyword evidence="1" id="KW-0732">Signal</keyword>
<evidence type="ECO:0000313" key="2">
    <source>
        <dbReference type="EMBL" id="KAH3699193.1"/>
    </source>
</evidence>
<gene>
    <name evidence="2" type="ORF">DPMN_074147</name>
</gene>
<dbReference type="EMBL" id="JAIWYP010000015">
    <property type="protein sequence ID" value="KAH3699193.1"/>
    <property type="molecule type" value="Genomic_DNA"/>
</dbReference>
<evidence type="ECO:0000313" key="3">
    <source>
        <dbReference type="Proteomes" id="UP000828390"/>
    </source>
</evidence>
<protein>
    <submittedName>
        <fullName evidence="2">Uncharacterized protein</fullName>
    </submittedName>
</protein>
<reference evidence="2" key="2">
    <citation type="submission" date="2020-11" db="EMBL/GenBank/DDBJ databases">
        <authorList>
            <person name="McCartney M.A."/>
            <person name="Auch B."/>
            <person name="Kono T."/>
            <person name="Mallez S."/>
            <person name="Becker A."/>
            <person name="Gohl D.M."/>
            <person name="Silverstein K.A.T."/>
            <person name="Koren S."/>
            <person name="Bechman K.B."/>
            <person name="Herman A."/>
            <person name="Abrahante J.E."/>
            <person name="Garbe J."/>
        </authorList>
    </citation>
    <scope>NUCLEOTIDE SEQUENCE</scope>
    <source>
        <strain evidence="2">Duluth1</strain>
        <tissue evidence="2">Whole animal</tissue>
    </source>
</reference>
<sequence length="158" mass="17427">MTAQMSVTGSRLIVLMTIIGLSYSLDCYTCDWNHQNDTMDDACLGAPYRTPSFACPKETIFGKIDMCQTHAEFEVKDGELNLVTLKRHCGVKHSKCNNECSDKSPDCWLCCRDNNNCNGFPLRGNLVVVSSGSSRDLSQAAILILTTSWLNVVLCFSG</sequence>
<name>A0A9D3YJ47_DREPO</name>
<feature type="chain" id="PRO_5039370055" evidence="1">
    <location>
        <begin position="25"/>
        <end position="158"/>
    </location>
</feature>
<reference evidence="2" key="1">
    <citation type="journal article" date="2019" name="bioRxiv">
        <title>The Genome of the Zebra Mussel, Dreissena polymorpha: A Resource for Invasive Species Research.</title>
        <authorList>
            <person name="McCartney M.A."/>
            <person name="Auch B."/>
            <person name="Kono T."/>
            <person name="Mallez S."/>
            <person name="Zhang Y."/>
            <person name="Obille A."/>
            <person name="Becker A."/>
            <person name="Abrahante J.E."/>
            <person name="Garbe J."/>
            <person name="Badalamenti J.P."/>
            <person name="Herman A."/>
            <person name="Mangelson H."/>
            <person name="Liachko I."/>
            <person name="Sullivan S."/>
            <person name="Sone E.D."/>
            <person name="Koren S."/>
            <person name="Silverstein K.A.T."/>
            <person name="Beckman K.B."/>
            <person name="Gohl D.M."/>
        </authorList>
    </citation>
    <scope>NUCLEOTIDE SEQUENCE</scope>
    <source>
        <strain evidence="2">Duluth1</strain>
        <tissue evidence="2">Whole animal</tissue>
    </source>
</reference>
<feature type="signal peptide" evidence="1">
    <location>
        <begin position="1"/>
        <end position="24"/>
    </location>
</feature>
<dbReference type="Proteomes" id="UP000828390">
    <property type="component" value="Unassembled WGS sequence"/>
</dbReference>
<dbReference type="OrthoDB" id="6054315at2759"/>
<dbReference type="AlphaFoldDB" id="A0A9D3YJ47"/>
<evidence type="ECO:0000256" key="1">
    <source>
        <dbReference type="SAM" id="SignalP"/>
    </source>
</evidence>
<keyword evidence="3" id="KW-1185">Reference proteome</keyword>
<proteinExistence type="predicted"/>
<organism evidence="2 3">
    <name type="scientific">Dreissena polymorpha</name>
    <name type="common">Zebra mussel</name>
    <name type="synonym">Mytilus polymorpha</name>
    <dbReference type="NCBI Taxonomy" id="45954"/>
    <lineage>
        <taxon>Eukaryota</taxon>
        <taxon>Metazoa</taxon>
        <taxon>Spiralia</taxon>
        <taxon>Lophotrochozoa</taxon>
        <taxon>Mollusca</taxon>
        <taxon>Bivalvia</taxon>
        <taxon>Autobranchia</taxon>
        <taxon>Heteroconchia</taxon>
        <taxon>Euheterodonta</taxon>
        <taxon>Imparidentia</taxon>
        <taxon>Neoheterodontei</taxon>
        <taxon>Myida</taxon>
        <taxon>Dreissenoidea</taxon>
        <taxon>Dreissenidae</taxon>
        <taxon>Dreissena</taxon>
    </lineage>
</organism>
<comment type="caution">
    <text evidence="2">The sequence shown here is derived from an EMBL/GenBank/DDBJ whole genome shotgun (WGS) entry which is preliminary data.</text>
</comment>
<accession>A0A9D3YJ47</accession>